<name>A0A9P8AND3_9AGAR</name>
<reference evidence="1" key="1">
    <citation type="submission" date="2020-11" db="EMBL/GenBank/DDBJ databases">
        <title>Adaptations for nitrogen fixation in a non-lichenized fungal sporocarp promotes dispersal by wood-feeding termites.</title>
        <authorList>
            <consortium name="DOE Joint Genome Institute"/>
            <person name="Koch R.A."/>
            <person name="Yoon G."/>
            <person name="Arayal U."/>
            <person name="Lail K."/>
            <person name="Amirebrahimi M."/>
            <person name="Labutti K."/>
            <person name="Lipzen A."/>
            <person name="Riley R."/>
            <person name="Barry K."/>
            <person name="Henrissat B."/>
            <person name="Grigoriev I.V."/>
            <person name="Herr J.R."/>
            <person name="Aime M.C."/>
        </authorList>
    </citation>
    <scope>NUCLEOTIDE SEQUENCE</scope>
    <source>
        <strain evidence="1">MCA 3950</strain>
    </source>
</reference>
<dbReference type="GeneID" id="66106771"/>
<evidence type="ECO:0000313" key="1">
    <source>
        <dbReference type="EMBL" id="KAG7441709.1"/>
    </source>
</evidence>
<dbReference type="AlphaFoldDB" id="A0A9P8AND3"/>
<dbReference type="EMBL" id="MU250557">
    <property type="protein sequence ID" value="KAG7441709.1"/>
    <property type="molecule type" value="Genomic_DNA"/>
</dbReference>
<dbReference type="Proteomes" id="UP000812287">
    <property type="component" value="Unassembled WGS sequence"/>
</dbReference>
<comment type="caution">
    <text evidence="1">The sequence shown here is derived from an EMBL/GenBank/DDBJ whole genome shotgun (WGS) entry which is preliminary data.</text>
</comment>
<dbReference type="OrthoDB" id="6359816at2759"/>
<keyword evidence="2" id="KW-1185">Reference proteome</keyword>
<accession>A0A9P8AND3</accession>
<protein>
    <submittedName>
        <fullName evidence="1">Uncharacterized protein</fullName>
    </submittedName>
</protein>
<proteinExistence type="predicted"/>
<sequence length="187" mass="21919">MYHLAAKVWLVPQFVKNVALENIRSQLTPSNIVAEVFSKFYWPIFALTMMIVFRYPEILDREVKYLVDNFRGTAGYILNGKHVSVSILNLVFSEALVNSSKEVVVRLREIGFRSDPRYRFIDQQYEHMAPTRDILVKMWPRIPSKLVNHVQELPDAYVHTLMQLMTQCSLERRASLFQVSYPSYFPV</sequence>
<gene>
    <name evidence="1" type="ORF">BT62DRAFT_923129</name>
</gene>
<organism evidence="1 2">
    <name type="scientific">Guyanagaster necrorhizus</name>
    <dbReference type="NCBI Taxonomy" id="856835"/>
    <lineage>
        <taxon>Eukaryota</taxon>
        <taxon>Fungi</taxon>
        <taxon>Dikarya</taxon>
        <taxon>Basidiomycota</taxon>
        <taxon>Agaricomycotina</taxon>
        <taxon>Agaricomycetes</taxon>
        <taxon>Agaricomycetidae</taxon>
        <taxon>Agaricales</taxon>
        <taxon>Marasmiineae</taxon>
        <taxon>Physalacriaceae</taxon>
        <taxon>Guyanagaster</taxon>
    </lineage>
</organism>
<evidence type="ECO:0000313" key="2">
    <source>
        <dbReference type="Proteomes" id="UP000812287"/>
    </source>
</evidence>
<dbReference type="RefSeq" id="XP_043035209.1">
    <property type="nucleotide sequence ID" value="XM_043184474.1"/>
</dbReference>